<dbReference type="EnsemblPlants" id="OMERI12G01890.1">
    <property type="protein sequence ID" value="OMERI12G01890.1"/>
    <property type="gene ID" value="OMERI12G01890"/>
</dbReference>
<reference evidence="2" key="1">
    <citation type="submission" date="2015-04" db="UniProtKB">
        <authorList>
            <consortium name="EnsemblPlants"/>
        </authorList>
    </citation>
    <scope>IDENTIFICATION</scope>
</reference>
<evidence type="ECO:0000256" key="1">
    <source>
        <dbReference type="SAM" id="MobiDB-lite"/>
    </source>
</evidence>
<dbReference type="AlphaFoldDB" id="A0A0E0F9N6"/>
<protein>
    <submittedName>
        <fullName evidence="2">Uncharacterized protein</fullName>
    </submittedName>
</protein>
<evidence type="ECO:0000313" key="2">
    <source>
        <dbReference type="EnsemblPlants" id="OMERI12G01890.1"/>
    </source>
</evidence>
<name>A0A0E0F9N6_9ORYZ</name>
<sequence length="292" mass="31974">MDRTGRRVPASPVEAAHRTTTSKSGRRGRRRTRHAVLHRWPPPTPSAPRRDAVLARAAPVHFTRAGCPAGSLFDEMPKRDKTRSLVSADAALAAKLAALLVPKAVQKDEMFGNVVEAALDFRDVQEWEEDVWRAAFKSKDKFYGSSSRVPAMTLSKKAKQSSTFDHKNGTTGLRSSIEAKKRFSYLVASKRKCACKKSAAALNIMDGSTVASAEKHKGMASGQSSSDCSAKKSYRGQEAPRGSKSGSPLRLRNPSWSQLCGSINRMFVAFPLRPGINGIVNQYEFSKHRPGM</sequence>
<evidence type="ECO:0000313" key="3">
    <source>
        <dbReference type="Proteomes" id="UP000008021"/>
    </source>
</evidence>
<accession>A0A0E0F9N6</accession>
<dbReference type="Gramene" id="OMERI12G01890.1">
    <property type="protein sequence ID" value="OMERI12G01890.1"/>
    <property type="gene ID" value="OMERI12G01890"/>
</dbReference>
<feature type="region of interest" description="Disordered" evidence="1">
    <location>
        <begin position="1"/>
        <end position="49"/>
    </location>
</feature>
<dbReference type="HOGENOM" id="CLU_954370_0_0_1"/>
<organism evidence="2">
    <name type="scientific">Oryza meridionalis</name>
    <dbReference type="NCBI Taxonomy" id="40149"/>
    <lineage>
        <taxon>Eukaryota</taxon>
        <taxon>Viridiplantae</taxon>
        <taxon>Streptophyta</taxon>
        <taxon>Embryophyta</taxon>
        <taxon>Tracheophyta</taxon>
        <taxon>Spermatophyta</taxon>
        <taxon>Magnoliopsida</taxon>
        <taxon>Liliopsida</taxon>
        <taxon>Poales</taxon>
        <taxon>Poaceae</taxon>
        <taxon>BOP clade</taxon>
        <taxon>Oryzoideae</taxon>
        <taxon>Oryzeae</taxon>
        <taxon>Oryzinae</taxon>
        <taxon>Oryza</taxon>
    </lineage>
</organism>
<proteinExistence type="predicted"/>
<keyword evidence="3" id="KW-1185">Reference proteome</keyword>
<feature type="region of interest" description="Disordered" evidence="1">
    <location>
        <begin position="215"/>
        <end position="251"/>
    </location>
</feature>
<dbReference type="Proteomes" id="UP000008021">
    <property type="component" value="Chromosome 12"/>
</dbReference>
<reference evidence="2" key="2">
    <citation type="submission" date="2018-05" db="EMBL/GenBank/DDBJ databases">
        <title>OmerRS3 (Oryza meridionalis Reference Sequence Version 3).</title>
        <authorList>
            <person name="Zhang J."/>
            <person name="Kudrna D."/>
            <person name="Lee S."/>
            <person name="Talag J."/>
            <person name="Welchert J."/>
            <person name="Wing R.A."/>
        </authorList>
    </citation>
    <scope>NUCLEOTIDE SEQUENCE [LARGE SCALE GENOMIC DNA]</scope>
    <source>
        <strain evidence="2">cv. OR44</strain>
    </source>
</reference>
<feature type="compositionally biased region" description="Basic residues" evidence="1">
    <location>
        <begin position="24"/>
        <end position="37"/>
    </location>
</feature>
<dbReference type="STRING" id="40149.A0A0E0F9N6"/>